<dbReference type="PANTHER" id="PTHR16821:SF2">
    <property type="entry name" value="FRATAXIN, MITOCHONDRIAL"/>
    <property type="match status" value="1"/>
</dbReference>
<dbReference type="RefSeq" id="WP_211547460.1">
    <property type="nucleotide sequence ID" value="NZ_JAGTUF010000005.1"/>
</dbReference>
<evidence type="ECO:0000256" key="3">
    <source>
        <dbReference type="ARBA" id="ARBA00023004"/>
    </source>
</evidence>
<dbReference type="SUPFAM" id="SSF55387">
    <property type="entry name" value="Frataxin/Nqo15-like"/>
    <property type="match status" value="1"/>
</dbReference>
<evidence type="ECO:0000256" key="1">
    <source>
        <dbReference type="ARBA" id="ARBA00008183"/>
    </source>
</evidence>
<keyword evidence="6" id="KW-1185">Reference proteome</keyword>
<dbReference type="InterPro" id="IPR036524">
    <property type="entry name" value="Frataxin/CyaY_sf"/>
</dbReference>
<evidence type="ECO:0000313" key="6">
    <source>
        <dbReference type="Proteomes" id="UP000680714"/>
    </source>
</evidence>
<dbReference type="Gene3D" id="3.30.920.10">
    <property type="entry name" value="Frataxin/CyaY"/>
    <property type="match status" value="1"/>
</dbReference>
<evidence type="ECO:0000256" key="2">
    <source>
        <dbReference type="ARBA" id="ARBA00022723"/>
    </source>
</evidence>
<keyword evidence="3 4" id="KW-0408">Iron</keyword>
<dbReference type="EMBL" id="JAGTUF010000005">
    <property type="protein sequence ID" value="MBR9971565.1"/>
    <property type="molecule type" value="Genomic_DNA"/>
</dbReference>
<protein>
    <recommendedName>
        <fullName evidence="4">Iron-sulfur cluster assembly protein CyaY</fullName>
    </recommendedName>
</protein>
<dbReference type="PROSITE" id="PS01344">
    <property type="entry name" value="FRATAXIN_1"/>
    <property type="match status" value="1"/>
</dbReference>
<accession>A0ABS5IB02</accession>
<name>A0ABS5IB02_9PROT</name>
<comment type="similarity">
    <text evidence="1 4">Belongs to the frataxin family.</text>
</comment>
<proteinExistence type="inferred from homology"/>
<gene>
    <name evidence="4 5" type="primary">cyaY</name>
    <name evidence="5" type="ORF">KEC16_07555</name>
</gene>
<dbReference type="HAMAP" id="MF_00142">
    <property type="entry name" value="CyaY"/>
    <property type="match status" value="1"/>
</dbReference>
<dbReference type="PANTHER" id="PTHR16821">
    <property type="entry name" value="FRATAXIN"/>
    <property type="match status" value="1"/>
</dbReference>
<evidence type="ECO:0000256" key="4">
    <source>
        <dbReference type="HAMAP-Rule" id="MF_00142"/>
    </source>
</evidence>
<dbReference type="Pfam" id="PF01491">
    <property type="entry name" value="Frataxin_Cyay"/>
    <property type="match status" value="1"/>
</dbReference>
<keyword evidence="2 4" id="KW-0479">Metal-binding</keyword>
<sequence>MSVDESRFAAAADDLLNRIADSVDDILGDDIDAEIQGGILTMSLDGGGQYVINKHGPNRQIWMSSPFSGASHYDFAEGQWISTRDSANRLPQVLADELKAKYGQDLNF</sequence>
<dbReference type="Proteomes" id="UP000680714">
    <property type="component" value="Unassembled WGS sequence"/>
</dbReference>
<dbReference type="InterPro" id="IPR002908">
    <property type="entry name" value="Frataxin/CyaY"/>
</dbReference>
<dbReference type="SMART" id="SM01219">
    <property type="entry name" value="Frataxin_Cyay"/>
    <property type="match status" value="1"/>
</dbReference>
<dbReference type="InterPro" id="IPR020895">
    <property type="entry name" value="Frataxin_CS"/>
</dbReference>
<dbReference type="PROSITE" id="PS50810">
    <property type="entry name" value="FRATAXIN_2"/>
    <property type="match status" value="1"/>
</dbReference>
<organism evidence="5 6">
    <name type="scientific">Magnetospirillum sulfuroxidans</name>
    <dbReference type="NCBI Taxonomy" id="611300"/>
    <lineage>
        <taxon>Bacteria</taxon>
        <taxon>Pseudomonadati</taxon>
        <taxon>Pseudomonadota</taxon>
        <taxon>Alphaproteobacteria</taxon>
        <taxon>Rhodospirillales</taxon>
        <taxon>Rhodospirillaceae</taxon>
        <taxon>Magnetospirillum</taxon>
    </lineage>
</organism>
<reference evidence="5 6" key="1">
    <citation type="submission" date="2021-04" db="EMBL/GenBank/DDBJ databases">
        <title>Magnetospirillum sulfuroxidans sp. nov., a facultative chemolithoautotrophic sulfur-oxidizing alphaproteobacterium isolated from freshwater sediment and proposals for Paramagetospirillum gen. nov., and Magnetospirillaceae fam. nov.</title>
        <authorList>
            <person name="Koziaeva V."/>
            <person name="Geelhoed J.S."/>
            <person name="Sorokin D.Y."/>
            <person name="Grouzdev D.S."/>
        </authorList>
    </citation>
    <scope>NUCLEOTIDE SEQUENCE [LARGE SCALE GENOMIC DNA]</scope>
    <source>
        <strain evidence="5 6">J10</strain>
    </source>
</reference>
<dbReference type="NCBIfam" id="TIGR03421">
    <property type="entry name" value="FeS_CyaY"/>
    <property type="match status" value="1"/>
</dbReference>
<evidence type="ECO:0000313" key="5">
    <source>
        <dbReference type="EMBL" id="MBR9971565.1"/>
    </source>
</evidence>
<comment type="function">
    <text evidence="4">Involved in iron-sulfur (Fe-S) cluster assembly. May act as a regulator of Fe-S biogenesis.</text>
</comment>
<comment type="caution">
    <text evidence="5">The sequence shown here is derived from an EMBL/GenBank/DDBJ whole genome shotgun (WGS) entry which is preliminary data.</text>
</comment>
<dbReference type="InterPro" id="IPR047584">
    <property type="entry name" value="CyaY"/>
</dbReference>